<dbReference type="Proteomes" id="UP000216151">
    <property type="component" value="Unassembled WGS sequence"/>
</dbReference>
<dbReference type="AlphaFoldDB" id="A0A269XMT0"/>
<accession>A0A269XMT0</accession>
<name>A0A269XMT0_9PROT</name>
<evidence type="ECO:0000313" key="2">
    <source>
        <dbReference type="Proteomes" id="UP000216151"/>
    </source>
</evidence>
<feature type="non-terminal residue" evidence="1">
    <location>
        <position position="158"/>
    </location>
</feature>
<proteinExistence type="predicted"/>
<keyword evidence="2" id="KW-1185">Reference proteome</keyword>
<gene>
    <name evidence="1" type="ORF">B8X00_14100</name>
</gene>
<evidence type="ECO:0000313" key="1">
    <source>
        <dbReference type="EMBL" id="PAK74682.1"/>
    </source>
</evidence>
<reference evidence="1 2" key="1">
    <citation type="submission" date="2017-04" db="EMBL/GenBank/DDBJ databases">
        <title>Kefir bacterial isolates.</title>
        <authorList>
            <person name="Kim Y."/>
            <person name="Blasche S."/>
            <person name="Patil K.R."/>
        </authorList>
    </citation>
    <scope>NUCLEOTIDE SEQUENCE [LARGE SCALE GENOMIC DNA]</scope>
    <source>
        <strain evidence="1 2">KR</strain>
    </source>
</reference>
<organism evidence="1 2">
    <name type="scientific">Acetobacter fabarum</name>
    <dbReference type="NCBI Taxonomy" id="483199"/>
    <lineage>
        <taxon>Bacteria</taxon>
        <taxon>Pseudomonadati</taxon>
        <taxon>Pseudomonadota</taxon>
        <taxon>Alphaproteobacteria</taxon>
        <taxon>Acetobacterales</taxon>
        <taxon>Acetobacteraceae</taxon>
        <taxon>Acetobacter</taxon>
    </lineage>
</organism>
<sequence length="158" mass="17821">MLAQAIAQARANAVIHHIPEIGDIGWTLGSRGFTCSLKEIANLSEKEDWLSIEDTSLHFVFKIGSATVRFYRGEPDKPNRRTLRRTHSEVLQESFLFPEEDEDVIFRIAVDTDAEGYADNIYLVCFRGESVVQHWIIPYKEGAVSIPVVLEDIAKSEG</sequence>
<comment type="caution">
    <text evidence="1">The sequence shown here is derived from an EMBL/GenBank/DDBJ whole genome shotgun (WGS) entry which is preliminary data.</text>
</comment>
<dbReference type="EMBL" id="NCXK01000085">
    <property type="protein sequence ID" value="PAK74682.1"/>
    <property type="molecule type" value="Genomic_DNA"/>
</dbReference>
<protein>
    <submittedName>
        <fullName evidence="1">Uncharacterized protein</fullName>
    </submittedName>
</protein>